<dbReference type="AlphaFoldDB" id="A0A1B6M5H4"/>
<proteinExistence type="predicted"/>
<dbReference type="PROSITE" id="PS51257">
    <property type="entry name" value="PROKAR_LIPOPROTEIN"/>
    <property type="match status" value="1"/>
</dbReference>
<reference evidence="1" key="1">
    <citation type="submission" date="2015-11" db="EMBL/GenBank/DDBJ databases">
        <title>De novo transcriptome assembly of four potential Pierce s Disease insect vectors from Arizona vineyards.</title>
        <authorList>
            <person name="Tassone E.E."/>
        </authorList>
    </citation>
    <scope>NUCLEOTIDE SEQUENCE</scope>
</reference>
<accession>A0A1B6M5H4</accession>
<sequence length="154" mass="18146">MLYGYKQSAKYNMKLSVIWCLCVIGACLARISIPDTCKEALDSDDVVCNHLNSPDESNCEQIFDDIKFHFLKVEKLIKCIKKDKNATLEACGEYIMEGEPNFMRIKFDYWKLMNGFKWNMTQVNTYMDWRDKSLYLWQKVDEASGRNSVYPKYK</sequence>
<protein>
    <submittedName>
        <fullName evidence="1">Uncharacterized protein</fullName>
    </submittedName>
</protein>
<name>A0A1B6M5H4_9HEMI</name>
<gene>
    <name evidence="1" type="ORF">g.2257</name>
</gene>
<organism evidence="1">
    <name type="scientific">Graphocephala atropunctata</name>
    <dbReference type="NCBI Taxonomy" id="36148"/>
    <lineage>
        <taxon>Eukaryota</taxon>
        <taxon>Metazoa</taxon>
        <taxon>Ecdysozoa</taxon>
        <taxon>Arthropoda</taxon>
        <taxon>Hexapoda</taxon>
        <taxon>Insecta</taxon>
        <taxon>Pterygota</taxon>
        <taxon>Neoptera</taxon>
        <taxon>Paraneoptera</taxon>
        <taxon>Hemiptera</taxon>
        <taxon>Auchenorrhyncha</taxon>
        <taxon>Membracoidea</taxon>
        <taxon>Cicadellidae</taxon>
        <taxon>Cicadellinae</taxon>
        <taxon>Cicadellini</taxon>
        <taxon>Graphocephala</taxon>
    </lineage>
</organism>
<evidence type="ECO:0000313" key="1">
    <source>
        <dbReference type="EMBL" id="JAT31187.1"/>
    </source>
</evidence>
<dbReference type="EMBL" id="GEBQ01008790">
    <property type="protein sequence ID" value="JAT31187.1"/>
    <property type="molecule type" value="Transcribed_RNA"/>
</dbReference>